<dbReference type="Pfam" id="PF11193">
    <property type="entry name" value="DUF2812"/>
    <property type="match status" value="1"/>
</dbReference>
<dbReference type="KEGG" id="cmah:C1I91_02425"/>
<dbReference type="AlphaFoldDB" id="A0A410DNH2"/>
<sequence length="175" mass="21267">MESEDKFIRKFKLFFIWQHEDEEKWLREMSLNGYELVSARVCRFKFRVCEPKDVVYKLDYRRLKKYDKDNYLDIFEESGWQFVTTCMNWIYFKSEAISNEEMDIFNDIDSKAEMLRTIQKALALVSVGELLCFTSVFLNPVKSVYLYVFWALIIGLFIYGNTKMFFKYRELKKKL</sequence>
<feature type="transmembrane region" description="Helical" evidence="1">
    <location>
        <begin position="144"/>
        <end position="166"/>
    </location>
</feature>
<proteinExistence type="predicted"/>
<feature type="transmembrane region" description="Helical" evidence="1">
    <location>
        <begin position="121"/>
        <end position="138"/>
    </location>
</feature>
<reference evidence="2 3" key="1">
    <citation type="submission" date="2018-01" db="EMBL/GenBank/DDBJ databases">
        <title>Genome Sequencing and Assembly of Anaerobacter polyendosporus strain CT4.</title>
        <authorList>
            <person name="Tachaapaikoon C."/>
            <person name="Sutheeworapong S."/>
            <person name="Jenjaroenpun P."/>
            <person name="Wongsurawat T."/>
            <person name="Nookeaw I."/>
            <person name="Cheawchanlertfa P."/>
            <person name="Kosugi A."/>
            <person name="Cheevadhanarak S."/>
            <person name="Ratanakhanokchai K."/>
        </authorList>
    </citation>
    <scope>NUCLEOTIDE SEQUENCE [LARGE SCALE GENOMIC DNA]</scope>
    <source>
        <strain evidence="2 3">CT4</strain>
    </source>
</reference>
<dbReference type="Proteomes" id="UP000286268">
    <property type="component" value="Chromosome"/>
</dbReference>
<dbReference type="RefSeq" id="WP_128211061.1">
    <property type="nucleotide sequence ID" value="NZ_CP025746.1"/>
</dbReference>
<accession>A0A410DNH2</accession>
<evidence type="ECO:0008006" key="4">
    <source>
        <dbReference type="Google" id="ProtNLM"/>
    </source>
</evidence>
<evidence type="ECO:0000313" key="3">
    <source>
        <dbReference type="Proteomes" id="UP000286268"/>
    </source>
</evidence>
<keyword evidence="1" id="KW-0472">Membrane</keyword>
<protein>
    <recommendedName>
        <fullName evidence="4">DUF2812 domain-containing protein</fullName>
    </recommendedName>
</protein>
<dbReference type="InterPro" id="IPR021359">
    <property type="entry name" value="DUF2812"/>
</dbReference>
<evidence type="ECO:0000256" key="1">
    <source>
        <dbReference type="SAM" id="Phobius"/>
    </source>
</evidence>
<organism evidence="2 3">
    <name type="scientific">Clostridium manihotivorum</name>
    <dbReference type="NCBI Taxonomy" id="2320868"/>
    <lineage>
        <taxon>Bacteria</taxon>
        <taxon>Bacillati</taxon>
        <taxon>Bacillota</taxon>
        <taxon>Clostridia</taxon>
        <taxon>Eubacteriales</taxon>
        <taxon>Clostridiaceae</taxon>
        <taxon>Clostridium</taxon>
    </lineage>
</organism>
<keyword evidence="1" id="KW-0812">Transmembrane</keyword>
<keyword evidence="3" id="KW-1185">Reference proteome</keyword>
<name>A0A410DNH2_9CLOT</name>
<evidence type="ECO:0000313" key="2">
    <source>
        <dbReference type="EMBL" id="QAA30610.1"/>
    </source>
</evidence>
<dbReference type="EMBL" id="CP025746">
    <property type="protein sequence ID" value="QAA30610.1"/>
    <property type="molecule type" value="Genomic_DNA"/>
</dbReference>
<dbReference type="OrthoDB" id="8757095at2"/>
<keyword evidence="1" id="KW-1133">Transmembrane helix</keyword>
<gene>
    <name evidence="2" type="ORF">C1I91_02425</name>
</gene>